<dbReference type="EMBL" id="BACD03000048">
    <property type="protein sequence ID" value="GAO51587.1"/>
    <property type="molecule type" value="Genomic_DNA"/>
</dbReference>
<dbReference type="Proteomes" id="UP000033140">
    <property type="component" value="Unassembled WGS sequence"/>
</dbReference>
<evidence type="ECO:0000313" key="2">
    <source>
        <dbReference type="Proteomes" id="UP000033140"/>
    </source>
</evidence>
<organism evidence="1 2">
    <name type="scientific">Saitoella complicata (strain BCRC 22490 / CBS 7301 / JCM 7358 / NBRC 10748 / NRRL Y-17804)</name>
    <dbReference type="NCBI Taxonomy" id="698492"/>
    <lineage>
        <taxon>Eukaryota</taxon>
        <taxon>Fungi</taxon>
        <taxon>Dikarya</taxon>
        <taxon>Ascomycota</taxon>
        <taxon>Taphrinomycotina</taxon>
        <taxon>Taphrinomycotina incertae sedis</taxon>
        <taxon>Saitoella</taxon>
    </lineage>
</organism>
<dbReference type="PANTHER" id="PTHR32251">
    <property type="entry name" value="3-OXO-5-ALPHA-STEROID 4-DEHYDROGENASE"/>
    <property type="match status" value="1"/>
</dbReference>
<evidence type="ECO:0000313" key="1">
    <source>
        <dbReference type="EMBL" id="GAO51587.1"/>
    </source>
</evidence>
<accession>A0A0E9NNX9</accession>
<dbReference type="InterPro" id="IPR010721">
    <property type="entry name" value="UstE-like"/>
</dbReference>
<reference evidence="1 2" key="3">
    <citation type="journal article" date="2015" name="Genome Announc.">
        <title>Draft Genome Sequence of the Archiascomycetous Yeast Saitoella complicata.</title>
        <authorList>
            <person name="Yamauchi K."/>
            <person name="Kondo S."/>
            <person name="Hamamoto M."/>
            <person name="Takahashi Y."/>
            <person name="Ogura Y."/>
            <person name="Hayashi T."/>
            <person name="Nishida H."/>
        </authorList>
    </citation>
    <scope>NUCLEOTIDE SEQUENCE [LARGE SCALE GENOMIC DNA]</scope>
    <source>
        <strain evidence="1 2">NRRL Y-17804</strain>
    </source>
</reference>
<dbReference type="AlphaFoldDB" id="A0A0E9NNX9"/>
<dbReference type="OMA" id="LNAWWSA"/>
<dbReference type="Gene3D" id="1.20.120.1630">
    <property type="match status" value="1"/>
</dbReference>
<dbReference type="GO" id="GO:0016020">
    <property type="term" value="C:membrane"/>
    <property type="evidence" value="ECO:0007669"/>
    <property type="project" value="TreeGrafter"/>
</dbReference>
<dbReference type="PANTHER" id="PTHR32251:SF15">
    <property type="entry name" value="3-OXO-5-ALPHA-STEROID 4-DEHYDROGENASE (DUF1295)"/>
    <property type="match status" value="1"/>
</dbReference>
<protein>
    <submittedName>
        <fullName evidence="1">Uncharacterized protein</fullName>
    </submittedName>
</protein>
<dbReference type="Pfam" id="PF06966">
    <property type="entry name" value="DUF1295"/>
    <property type="match status" value="1"/>
</dbReference>
<name>A0A0E9NNX9_SAICN</name>
<keyword evidence="2" id="KW-1185">Reference proteome</keyword>
<gene>
    <name evidence="1" type="ORF">G7K_5686-t1</name>
</gene>
<dbReference type="PROSITE" id="PS50244">
    <property type="entry name" value="S5A_REDUCTASE"/>
    <property type="match status" value="1"/>
</dbReference>
<reference evidence="1 2" key="2">
    <citation type="journal article" date="2014" name="J. Gen. Appl. Microbiol.">
        <title>The early diverging ascomycetous budding yeast Saitoella complicata has three histone deacetylases belonging to the Clr6, Hos2, and Rpd3 lineages.</title>
        <authorList>
            <person name="Nishida H."/>
            <person name="Matsumoto T."/>
            <person name="Kondo S."/>
            <person name="Hamamoto M."/>
            <person name="Yoshikawa H."/>
        </authorList>
    </citation>
    <scope>NUCLEOTIDE SEQUENCE [LARGE SCALE GENOMIC DNA]</scope>
    <source>
        <strain evidence="1 2">NRRL Y-17804</strain>
    </source>
</reference>
<reference evidence="1 2" key="1">
    <citation type="journal article" date="2011" name="J. Gen. Appl. Microbiol.">
        <title>Draft genome sequencing of the enigmatic yeast Saitoella complicata.</title>
        <authorList>
            <person name="Nishida H."/>
            <person name="Hamamoto M."/>
            <person name="Sugiyama J."/>
        </authorList>
    </citation>
    <scope>NUCLEOTIDE SEQUENCE [LARGE SCALE GENOMIC DNA]</scope>
    <source>
        <strain evidence="1 2">NRRL Y-17804</strain>
    </source>
</reference>
<proteinExistence type="predicted"/>
<comment type="caution">
    <text evidence="1">The sequence shown here is derived from an EMBL/GenBank/DDBJ whole genome shotgun (WGS) entry which is preliminary data.</text>
</comment>
<sequence length="323" mass="35838">MFWGSAMSVNALWHSVGRRLWQGEGGGDIWTGMSWREKVILGTLVAWGGRLTYRIVTRNAGKREDSRYTDVKEERKKERKGYWNWAYPAIFLSQAGMQWLITIPSTLALHLSTPQAITPPFSFLDFVAITTLTTGLATEIVADYQLDTFKSKSNASKGKICREGLWDVVRHPNYLGDILTHAGIGLLSYLTVPSAVSPYLSPIFAIGPIANYVFLRYIGGDEVTEQNQLKRYREDANRTYPGMSIEKAATHPELQEAKTKLVEFESYRKERNAVWPSLTGLQGGGKWWVAGVVGGASVVGLACGEGVGRWVRGGGVEGRFALQ</sequence>